<feature type="binding site" evidence="7 9">
    <location>
        <position position="101"/>
    </location>
    <ligand>
        <name>ATP</name>
        <dbReference type="ChEBI" id="CHEBI:30616"/>
    </ligand>
</feature>
<keyword evidence="2" id="KW-0808">Transferase</keyword>
<keyword evidence="5 7" id="KW-0067">ATP-binding</keyword>
<feature type="region of interest" description="Disordered" evidence="11">
    <location>
        <begin position="358"/>
        <end position="409"/>
    </location>
</feature>
<feature type="region of interest" description="Disordered" evidence="11">
    <location>
        <begin position="1"/>
        <end position="59"/>
    </location>
</feature>
<name>A0A9W9LZC1_9EURO</name>
<feature type="active site" description="Proton acceptor" evidence="6">
    <location>
        <position position="195"/>
    </location>
</feature>
<evidence type="ECO:0000256" key="1">
    <source>
        <dbReference type="ARBA" id="ARBA00022527"/>
    </source>
</evidence>
<feature type="compositionally biased region" description="Basic and acidic residues" evidence="11">
    <location>
        <begin position="371"/>
        <end position="383"/>
    </location>
</feature>
<organism evidence="13 14">
    <name type="scientific">Penicillium capsulatum</name>
    <dbReference type="NCBI Taxonomy" id="69766"/>
    <lineage>
        <taxon>Eukaryota</taxon>
        <taxon>Fungi</taxon>
        <taxon>Dikarya</taxon>
        <taxon>Ascomycota</taxon>
        <taxon>Pezizomycotina</taxon>
        <taxon>Eurotiomycetes</taxon>
        <taxon>Eurotiomycetidae</taxon>
        <taxon>Eurotiales</taxon>
        <taxon>Aspergillaceae</taxon>
        <taxon>Penicillium</taxon>
    </lineage>
</organism>
<protein>
    <submittedName>
        <fullName evidence="13">Serine/threonine-protein kinase srk1</fullName>
    </submittedName>
</protein>
<dbReference type="InterPro" id="IPR011009">
    <property type="entry name" value="Kinase-like_dom_sf"/>
</dbReference>
<feature type="binding site" evidence="7">
    <location>
        <position position="243"/>
    </location>
    <ligand>
        <name>ATP</name>
        <dbReference type="ChEBI" id="CHEBI:30616"/>
    </ligand>
</feature>
<dbReference type="PANTHER" id="PTHR24350">
    <property type="entry name" value="SERINE/THREONINE-PROTEIN KINASE IAL-RELATED"/>
    <property type="match status" value="1"/>
</dbReference>
<dbReference type="AlphaFoldDB" id="A0A9W9LZC1"/>
<proteinExistence type="inferred from homology"/>
<reference evidence="13" key="2">
    <citation type="journal article" date="2023" name="IMA Fungus">
        <title>Comparative genomic study of the Penicillium genus elucidates a diverse pangenome and 15 lateral gene transfer events.</title>
        <authorList>
            <person name="Petersen C."/>
            <person name="Sorensen T."/>
            <person name="Nielsen M.R."/>
            <person name="Sondergaard T.E."/>
            <person name="Sorensen J.L."/>
            <person name="Fitzpatrick D.A."/>
            <person name="Frisvad J.C."/>
            <person name="Nielsen K.L."/>
        </authorList>
    </citation>
    <scope>NUCLEOTIDE SEQUENCE</scope>
    <source>
        <strain evidence="13">IBT 21917</strain>
    </source>
</reference>
<keyword evidence="14" id="KW-1185">Reference proteome</keyword>
<comment type="caution">
    <text evidence="13">The sequence shown here is derived from an EMBL/GenBank/DDBJ whole genome shotgun (WGS) entry which is preliminary data.</text>
</comment>
<evidence type="ECO:0000313" key="14">
    <source>
        <dbReference type="Proteomes" id="UP001146351"/>
    </source>
</evidence>
<dbReference type="Pfam" id="PF00069">
    <property type="entry name" value="Pkinase"/>
    <property type="match status" value="1"/>
</dbReference>
<dbReference type="InterPro" id="IPR017441">
    <property type="entry name" value="Protein_kinase_ATP_BS"/>
</dbReference>
<evidence type="ECO:0000256" key="8">
    <source>
        <dbReference type="PIRSR" id="PIRSR630616-3"/>
    </source>
</evidence>
<dbReference type="GO" id="GO:0005524">
    <property type="term" value="F:ATP binding"/>
    <property type="evidence" value="ECO:0007669"/>
    <property type="project" value="UniProtKB-UniRule"/>
</dbReference>
<keyword evidence="4 13" id="KW-0418">Kinase</keyword>
<dbReference type="SUPFAM" id="SSF56112">
    <property type="entry name" value="Protein kinase-like (PK-like)"/>
    <property type="match status" value="1"/>
</dbReference>
<evidence type="ECO:0000256" key="7">
    <source>
        <dbReference type="PIRSR" id="PIRSR630616-2"/>
    </source>
</evidence>
<feature type="compositionally biased region" description="Polar residues" evidence="11">
    <location>
        <begin position="1"/>
        <end position="18"/>
    </location>
</feature>
<evidence type="ECO:0000256" key="5">
    <source>
        <dbReference type="ARBA" id="ARBA00022840"/>
    </source>
</evidence>
<reference evidence="13" key="1">
    <citation type="submission" date="2022-11" db="EMBL/GenBank/DDBJ databases">
        <authorList>
            <person name="Petersen C."/>
        </authorList>
    </citation>
    <scope>NUCLEOTIDE SEQUENCE</scope>
    <source>
        <strain evidence="13">IBT 21917</strain>
    </source>
</reference>
<dbReference type="InterPro" id="IPR030616">
    <property type="entry name" value="Aur-like"/>
</dbReference>
<feature type="region of interest" description="Disordered" evidence="11">
    <location>
        <begin position="425"/>
        <end position="473"/>
    </location>
</feature>
<keyword evidence="3 7" id="KW-0547">Nucleotide-binding</keyword>
<evidence type="ECO:0000256" key="9">
    <source>
        <dbReference type="PROSITE-ProRule" id="PRU10141"/>
    </source>
</evidence>
<dbReference type="PROSITE" id="PS50011">
    <property type="entry name" value="PROTEIN_KINASE_DOM"/>
    <property type="match status" value="1"/>
</dbReference>
<gene>
    <name evidence="13" type="ORF">N7492_000370</name>
</gene>
<keyword evidence="1 10" id="KW-0723">Serine/threonine-protein kinase</keyword>
<dbReference type="InterPro" id="IPR008271">
    <property type="entry name" value="Ser/Thr_kinase_AS"/>
</dbReference>
<evidence type="ECO:0000259" key="12">
    <source>
        <dbReference type="PROSITE" id="PS50011"/>
    </source>
</evidence>
<dbReference type="InterPro" id="IPR000719">
    <property type="entry name" value="Prot_kinase_dom"/>
</dbReference>
<dbReference type="Gene3D" id="3.30.200.20">
    <property type="entry name" value="Phosphorylase Kinase, domain 1"/>
    <property type="match status" value="1"/>
</dbReference>
<feature type="compositionally biased region" description="Basic and acidic residues" evidence="11">
    <location>
        <begin position="34"/>
        <end position="46"/>
    </location>
</feature>
<comment type="similarity">
    <text evidence="10">Belongs to the protein kinase superfamily.</text>
</comment>
<evidence type="ECO:0000256" key="2">
    <source>
        <dbReference type="ARBA" id="ARBA00022679"/>
    </source>
</evidence>
<dbReference type="SMART" id="SM00220">
    <property type="entry name" value="S_TKc"/>
    <property type="match status" value="1"/>
</dbReference>
<feature type="compositionally biased region" description="Polar residues" evidence="11">
    <location>
        <begin position="360"/>
        <end position="370"/>
    </location>
</feature>
<dbReference type="OrthoDB" id="1738954at2759"/>
<accession>A0A9W9LZC1</accession>
<evidence type="ECO:0000313" key="13">
    <source>
        <dbReference type="EMBL" id="KAJ5182754.1"/>
    </source>
</evidence>
<evidence type="ECO:0000256" key="10">
    <source>
        <dbReference type="RuleBase" id="RU000304"/>
    </source>
</evidence>
<feature type="domain" description="Protein kinase" evidence="12">
    <location>
        <begin position="71"/>
        <end position="356"/>
    </location>
</feature>
<sequence>MSTTATITQTRPAETTMASGGKPSVIGRIRERRRAAEDTKSQENHPRPSVGFMSKSPHPSNMPVYPGLDRWRLLQKIGDGAFSSVYRASDTKSEVGEAAIKVTKKYEMHDKQKEKLSKEVEITRRLDHDNVVRLIDSFESRQFHYMILELCPGGELYDQIIKFTSLSEDMSRHVITQVAHAVEYLHETLGVVHRDIKPENILVYPSPTHSQISTPQPDFDDTEEAVSLSKAGSGNIGLVKLADFGLSKVICGVPTATPCGTAGYAAPELFKDLRYTTGVDMWALGCLLFTMLAGFPPFYDEDIKVMTRKVMRGDYTFSSPKWSYISDGAKDLVSRLLTVDPEKRPTIQECLAHPWIRNSAEATHSTGDTTSTRHDPNTQRHDSGSSTNSPTKAHVQAFTENESSHAYPETPNIRDAINVALSVGQDEQWHGRDSNRDRTSSNESTGKDVLPGLDINGSKLLAKRKMRSGDPQT</sequence>
<dbReference type="GO" id="GO:0004674">
    <property type="term" value="F:protein serine/threonine kinase activity"/>
    <property type="evidence" value="ECO:0007669"/>
    <property type="project" value="UniProtKB-KW"/>
</dbReference>
<dbReference type="Gene3D" id="1.10.510.10">
    <property type="entry name" value="Transferase(Phosphotransferase) domain 1"/>
    <property type="match status" value="1"/>
</dbReference>
<feature type="cross-link" description="Glycyl lysine isopeptide (Lys-Gly) (interchain with G-Cter in SUMO2)" evidence="8">
    <location>
        <position position="197"/>
    </location>
</feature>
<dbReference type="PROSITE" id="PS00108">
    <property type="entry name" value="PROTEIN_KINASE_ST"/>
    <property type="match status" value="1"/>
</dbReference>
<evidence type="ECO:0000256" key="3">
    <source>
        <dbReference type="ARBA" id="ARBA00022741"/>
    </source>
</evidence>
<dbReference type="EMBL" id="JAPQKO010000001">
    <property type="protein sequence ID" value="KAJ5182754.1"/>
    <property type="molecule type" value="Genomic_DNA"/>
</dbReference>
<evidence type="ECO:0000256" key="4">
    <source>
        <dbReference type="ARBA" id="ARBA00022777"/>
    </source>
</evidence>
<feature type="compositionally biased region" description="Basic and acidic residues" evidence="11">
    <location>
        <begin position="427"/>
        <end position="440"/>
    </location>
</feature>
<feature type="binding site" evidence="7">
    <location>
        <begin position="199"/>
        <end position="200"/>
    </location>
    <ligand>
        <name>ATP</name>
        <dbReference type="ChEBI" id="CHEBI:30616"/>
    </ligand>
</feature>
<evidence type="ECO:0000256" key="6">
    <source>
        <dbReference type="PIRSR" id="PIRSR630616-1"/>
    </source>
</evidence>
<dbReference type="Proteomes" id="UP001146351">
    <property type="component" value="Unassembled WGS sequence"/>
</dbReference>
<dbReference type="PROSITE" id="PS00107">
    <property type="entry name" value="PROTEIN_KINASE_ATP"/>
    <property type="match status" value="1"/>
</dbReference>
<evidence type="ECO:0000256" key="11">
    <source>
        <dbReference type="SAM" id="MobiDB-lite"/>
    </source>
</evidence>